<keyword evidence="4" id="KW-1185">Reference proteome</keyword>
<gene>
    <name evidence="3" type="ORF">M0R45_026973</name>
</gene>
<organism evidence="3 4">
    <name type="scientific">Rubus argutus</name>
    <name type="common">Southern blackberry</name>
    <dbReference type="NCBI Taxonomy" id="59490"/>
    <lineage>
        <taxon>Eukaryota</taxon>
        <taxon>Viridiplantae</taxon>
        <taxon>Streptophyta</taxon>
        <taxon>Embryophyta</taxon>
        <taxon>Tracheophyta</taxon>
        <taxon>Spermatophyta</taxon>
        <taxon>Magnoliopsida</taxon>
        <taxon>eudicotyledons</taxon>
        <taxon>Gunneridae</taxon>
        <taxon>Pentapetalae</taxon>
        <taxon>rosids</taxon>
        <taxon>fabids</taxon>
        <taxon>Rosales</taxon>
        <taxon>Rosaceae</taxon>
        <taxon>Rosoideae</taxon>
        <taxon>Rosoideae incertae sedis</taxon>
        <taxon>Rubus</taxon>
    </lineage>
</organism>
<evidence type="ECO:0000256" key="1">
    <source>
        <dbReference type="SAM" id="MobiDB-lite"/>
    </source>
</evidence>
<protein>
    <recommendedName>
        <fullName evidence="5">ATP synthase F0 subunit 8</fullName>
    </recommendedName>
</protein>
<name>A0AAW1WZ12_RUBAR</name>
<feature type="compositionally biased region" description="Basic residues" evidence="1">
    <location>
        <begin position="121"/>
        <end position="136"/>
    </location>
</feature>
<dbReference type="PANTHER" id="PTHR35278">
    <property type="entry name" value="TRANSMEMBRANE PROTEIN-RELATED"/>
    <property type="match status" value="1"/>
</dbReference>
<dbReference type="Proteomes" id="UP001457282">
    <property type="component" value="Unassembled WGS sequence"/>
</dbReference>
<evidence type="ECO:0000313" key="3">
    <source>
        <dbReference type="EMBL" id="KAK9929903.1"/>
    </source>
</evidence>
<keyword evidence="2" id="KW-0812">Transmembrane</keyword>
<comment type="caution">
    <text evidence="3">The sequence shown here is derived from an EMBL/GenBank/DDBJ whole genome shotgun (WGS) entry which is preliminary data.</text>
</comment>
<feature type="region of interest" description="Disordered" evidence="1">
    <location>
        <begin position="117"/>
        <end position="136"/>
    </location>
</feature>
<evidence type="ECO:0008006" key="5">
    <source>
        <dbReference type="Google" id="ProtNLM"/>
    </source>
</evidence>
<keyword evidence="2" id="KW-1133">Transmembrane helix</keyword>
<dbReference type="PANTHER" id="PTHR35278:SF4">
    <property type="entry name" value="TRANSMEMBRANE PROTEIN"/>
    <property type="match status" value="1"/>
</dbReference>
<dbReference type="AlphaFoldDB" id="A0AAW1WZ12"/>
<dbReference type="EMBL" id="JBEDUW010000005">
    <property type="protein sequence ID" value="KAK9929903.1"/>
    <property type="molecule type" value="Genomic_DNA"/>
</dbReference>
<reference evidence="3 4" key="1">
    <citation type="journal article" date="2023" name="G3 (Bethesda)">
        <title>A chromosome-length genome assembly and annotation of blackberry (Rubus argutus, cv. 'Hillquist').</title>
        <authorList>
            <person name="Bruna T."/>
            <person name="Aryal R."/>
            <person name="Dudchenko O."/>
            <person name="Sargent D.J."/>
            <person name="Mead D."/>
            <person name="Buti M."/>
            <person name="Cavallini A."/>
            <person name="Hytonen T."/>
            <person name="Andres J."/>
            <person name="Pham M."/>
            <person name="Weisz D."/>
            <person name="Mascagni F."/>
            <person name="Usai G."/>
            <person name="Natali L."/>
            <person name="Bassil N."/>
            <person name="Fernandez G.E."/>
            <person name="Lomsadze A."/>
            <person name="Armour M."/>
            <person name="Olukolu B."/>
            <person name="Poorten T."/>
            <person name="Britton C."/>
            <person name="Davik J."/>
            <person name="Ashrafi H."/>
            <person name="Aiden E.L."/>
            <person name="Borodovsky M."/>
            <person name="Worthington M."/>
        </authorList>
    </citation>
    <scope>NUCLEOTIDE SEQUENCE [LARGE SCALE GENOMIC DNA]</scope>
    <source>
        <strain evidence="3">PI 553951</strain>
    </source>
</reference>
<proteinExistence type="predicted"/>
<keyword evidence="2" id="KW-0472">Membrane</keyword>
<feature type="transmembrane region" description="Helical" evidence="2">
    <location>
        <begin position="25"/>
        <end position="46"/>
    </location>
</feature>
<evidence type="ECO:0000313" key="4">
    <source>
        <dbReference type="Proteomes" id="UP001457282"/>
    </source>
</evidence>
<evidence type="ECO:0000256" key="2">
    <source>
        <dbReference type="SAM" id="Phobius"/>
    </source>
</evidence>
<sequence>MDHVWSVQDPGIWFVFIEHLCVSNLFKLLMILVLCYITLLFFYLVLKLGIFQCIGKSLLENESHSAGEENRVRSSIYPSSRLGTGHHHRHVRLKTKSMSVRCMGGSQRLKSSRRVQVSKVRNVRSKTRTSKRRRLR</sequence>
<accession>A0AAW1WZ12</accession>